<feature type="chain" id="PRO_5015842176" evidence="3">
    <location>
        <begin position="21"/>
        <end position="214"/>
    </location>
</feature>
<evidence type="ECO:0000313" key="5">
    <source>
        <dbReference type="Proteomes" id="UP000248012"/>
    </source>
</evidence>
<dbReference type="EMBL" id="QFVT01000012">
    <property type="protein sequence ID" value="PYC46608.1"/>
    <property type="molecule type" value="Genomic_DNA"/>
</dbReference>
<dbReference type="OrthoDB" id="8447011at2"/>
<keyword evidence="2" id="KW-1133">Transmembrane helix</keyword>
<protein>
    <submittedName>
        <fullName evidence="4">Cobalt ABC transporter permease</fullName>
    </submittedName>
</protein>
<keyword evidence="2" id="KW-0472">Membrane</keyword>
<feature type="coiled-coil region" evidence="1">
    <location>
        <begin position="154"/>
        <end position="181"/>
    </location>
</feature>
<reference evidence="4 5" key="1">
    <citation type="submission" date="2018-05" db="EMBL/GenBank/DDBJ databases">
        <title>Oceanovita maritima gen. nov., sp. nov., a marine bacterium in the family Rhodobacteraceae isolated from surface seawater of Lundu port Xiamen, China.</title>
        <authorList>
            <person name="Hetharua B.H."/>
            <person name="Min D."/>
            <person name="Liao H."/>
            <person name="Tian Y."/>
        </authorList>
    </citation>
    <scope>NUCLEOTIDE SEQUENCE [LARGE SCALE GENOMIC DNA]</scope>
    <source>
        <strain evidence="4 5">FSX-11</strain>
    </source>
</reference>
<name>A0A2V4MR72_9RHOB</name>
<feature type="transmembrane region" description="Helical" evidence="2">
    <location>
        <begin position="187"/>
        <end position="206"/>
    </location>
</feature>
<evidence type="ECO:0000313" key="4">
    <source>
        <dbReference type="EMBL" id="PYC46608.1"/>
    </source>
</evidence>
<dbReference type="Proteomes" id="UP000248012">
    <property type="component" value="Unassembled WGS sequence"/>
</dbReference>
<comment type="caution">
    <text evidence="4">The sequence shown here is derived from an EMBL/GenBank/DDBJ whole genome shotgun (WGS) entry which is preliminary data.</text>
</comment>
<evidence type="ECO:0000256" key="3">
    <source>
        <dbReference type="SAM" id="SignalP"/>
    </source>
</evidence>
<organism evidence="4 5">
    <name type="scientific">Litorivita pollutaquae</name>
    <dbReference type="NCBI Taxonomy" id="2200892"/>
    <lineage>
        <taxon>Bacteria</taxon>
        <taxon>Pseudomonadati</taxon>
        <taxon>Pseudomonadota</taxon>
        <taxon>Alphaproteobacteria</taxon>
        <taxon>Rhodobacterales</taxon>
        <taxon>Paracoccaceae</taxon>
        <taxon>Litorivita</taxon>
    </lineage>
</organism>
<proteinExistence type="predicted"/>
<dbReference type="AlphaFoldDB" id="A0A2V4MR72"/>
<keyword evidence="1" id="KW-0175">Coiled coil</keyword>
<sequence length="214" mass="21942">MRLCLCAFGLVAGLAMPAAAHKVIASVYASGATIEGEIGFSSGDMARGAEVIITDDEGAVLGRAITDEEGFFTFRPVAAVGHVFRADLGAGHVAQVRLEADELPRGLTDTSAEAVRYDGAQAQAQAAGAGLAWSGGGSAPGDVVGGGVGAVMPVEAQEALAQMLQDELRPLRREVMALKETRRVQDVLGGLGYIAGLFGLGFYIAARRKLDGGP</sequence>
<keyword evidence="3" id="KW-0732">Signal</keyword>
<keyword evidence="5" id="KW-1185">Reference proteome</keyword>
<accession>A0A2V4MR72</accession>
<feature type="signal peptide" evidence="3">
    <location>
        <begin position="1"/>
        <end position="20"/>
    </location>
</feature>
<keyword evidence="2" id="KW-0812">Transmembrane</keyword>
<evidence type="ECO:0000256" key="2">
    <source>
        <dbReference type="SAM" id="Phobius"/>
    </source>
</evidence>
<gene>
    <name evidence="4" type="ORF">DI396_14915</name>
</gene>
<evidence type="ECO:0000256" key="1">
    <source>
        <dbReference type="SAM" id="Coils"/>
    </source>
</evidence>